<protein>
    <submittedName>
        <fullName evidence="3">Uncharacterized protein</fullName>
    </submittedName>
</protein>
<evidence type="ECO:0000256" key="2">
    <source>
        <dbReference type="SAM" id="MobiDB-lite"/>
    </source>
</evidence>
<dbReference type="InterPro" id="IPR021858">
    <property type="entry name" value="Fun_TF"/>
</dbReference>
<dbReference type="Pfam" id="PF11951">
    <property type="entry name" value="Fungal_trans_2"/>
    <property type="match status" value="1"/>
</dbReference>
<reference evidence="3" key="1">
    <citation type="journal article" date="2023" name="Mol. Phylogenet. Evol.">
        <title>Genome-scale phylogeny and comparative genomics of the fungal order Sordariales.</title>
        <authorList>
            <person name="Hensen N."/>
            <person name="Bonometti L."/>
            <person name="Westerberg I."/>
            <person name="Brannstrom I.O."/>
            <person name="Guillou S."/>
            <person name="Cros-Aarteil S."/>
            <person name="Calhoun S."/>
            <person name="Haridas S."/>
            <person name="Kuo A."/>
            <person name="Mondo S."/>
            <person name="Pangilinan J."/>
            <person name="Riley R."/>
            <person name="LaButti K."/>
            <person name="Andreopoulos B."/>
            <person name="Lipzen A."/>
            <person name="Chen C."/>
            <person name="Yan M."/>
            <person name="Daum C."/>
            <person name="Ng V."/>
            <person name="Clum A."/>
            <person name="Steindorff A."/>
            <person name="Ohm R.A."/>
            <person name="Martin F."/>
            <person name="Silar P."/>
            <person name="Natvig D.O."/>
            <person name="Lalanne C."/>
            <person name="Gautier V."/>
            <person name="Ament-Velasquez S.L."/>
            <person name="Kruys A."/>
            <person name="Hutchinson M.I."/>
            <person name="Powell A.J."/>
            <person name="Barry K."/>
            <person name="Miller A.N."/>
            <person name="Grigoriev I.V."/>
            <person name="Debuchy R."/>
            <person name="Gladieux P."/>
            <person name="Hiltunen Thoren M."/>
            <person name="Johannesson H."/>
        </authorList>
    </citation>
    <scope>NUCLEOTIDE SEQUENCE</scope>
    <source>
        <strain evidence="3">CBS 955.72</strain>
    </source>
</reference>
<name>A0AAJ0HSF4_9PEZI</name>
<evidence type="ECO:0000313" key="4">
    <source>
        <dbReference type="Proteomes" id="UP001275084"/>
    </source>
</evidence>
<evidence type="ECO:0000256" key="1">
    <source>
        <dbReference type="ARBA" id="ARBA00023242"/>
    </source>
</evidence>
<dbReference type="PANTHER" id="PTHR37540">
    <property type="entry name" value="TRANSCRIPTION FACTOR (ACR-2), PUTATIVE-RELATED-RELATED"/>
    <property type="match status" value="1"/>
</dbReference>
<dbReference type="AlphaFoldDB" id="A0AAJ0HSF4"/>
<keyword evidence="4" id="KW-1185">Reference proteome</keyword>
<evidence type="ECO:0000313" key="3">
    <source>
        <dbReference type="EMBL" id="KAK3360328.1"/>
    </source>
</evidence>
<comment type="caution">
    <text evidence="3">The sequence shown here is derived from an EMBL/GenBank/DDBJ whole genome shotgun (WGS) entry which is preliminary data.</text>
</comment>
<sequence>MDLVNSQSPGDSPSPQPYAWCTSKTALTTYIIACEEGCTQHSEFVHDAVKMLRAYRPAPGSAGRDSWRPEASTWGVASPNSGGGPWSMAGPGQELAHLPIPIPQTMQNHELLVIYVKLISQFKASLDGNPDPSNPYIKHHVPYCVQSPLLVHVATYTAACLLNETGHIDTTVAMAHKGFAIQQLNEHIRSTASPSDEGITGVIQLIVDEWYWGDTNELRAHLRGLREMIKLRGGFRTLGLHGLISKLAITSDVAIALSFEITPFLQGGPEFEFLDNPQVPLRLALNTPFCPQLPRFASCDDVLHIHPAVASILDDMRFLLATVLALPENASPKELQKVHSTSAWIYDRIRGLPPDGPAVRRPSTATSPAASSSATASTPGFDARATPEAGDEQTSPQIARQPQPSRSRSRGQRQHLPTGRRLSFQASTQITEPPDPRWEPAPERTSPPLPDPPDYIYQAVRLAALMYSQAIKLRRPFSLVVGTAEFIQLWTTAWRVPLSTWRQLLGVFNWLMLPLAPSGKATEHDRFVKAMMNVSLLQIGMDNWEIARGVMDALKKTAGG</sequence>
<feature type="compositionally biased region" description="Low complexity" evidence="2">
    <location>
        <begin position="362"/>
        <end position="379"/>
    </location>
</feature>
<feature type="compositionally biased region" description="Low complexity" evidence="2">
    <location>
        <begin position="395"/>
        <end position="406"/>
    </location>
</feature>
<dbReference type="Proteomes" id="UP001275084">
    <property type="component" value="Unassembled WGS sequence"/>
</dbReference>
<feature type="region of interest" description="Disordered" evidence="2">
    <location>
        <begin position="353"/>
        <end position="452"/>
    </location>
</feature>
<reference evidence="3" key="2">
    <citation type="submission" date="2023-06" db="EMBL/GenBank/DDBJ databases">
        <authorList>
            <consortium name="Lawrence Berkeley National Laboratory"/>
            <person name="Haridas S."/>
            <person name="Hensen N."/>
            <person name="Bonometti L."/>
            <person name="Westerberg I."/>
            <person name="Brannstrom I.O."/>
            <person name="Guillou S."/>
            <person name="Cros-Aarteil S."/>
            <person name="Calhoun S."/>
            <person name="Kuo A."/>
            <person name="Mondo S."/>
            <person name="Pangilinan J."/>
            <person name="Riley R."/>
            <person name="Labutti K."/>
            <person name="Andreopoulos B."/>
            <person name="Lipzen A."/>
            <person name="Chen C."/>
            <person name="Yanf M."/>
            <person name="Daum C."/>
            <person name="Ng V."/>
            <person name="Clum A."/>
            <person name="Steindorff A."/>
            <person name="Ohm R."/>
            <person name="Martin F."/>
            <person name="Silar P."/>
            <person name="Natvig D."/>
            <person name="Lalanne C."/>
            <person name="Gautier V."/>
            <person name="Ament-Velasquez S.L."/>
            <person name="Kruys A."/>
            <person name="Hutchinson M.I."/>
            <person name="Powell A.J."/>
            <person name="Barry K."/>
            <person name="Miller A.N."/>
            <person name="Grigoriev I.V."/>
            <person name="Debuchy R."/>
            <person name="Gladieux P."/>
            <person name="Thoren M.H."/>
            <person name="Johannesson H."/>
        </authorList>
    </citation>
    <scope>NUCLEOTIDE SEQUENCE</scope>
    <source>
        <strain evidence="3">CBS 955.72</strain>
    </source>
</reference>
<gene>
    <name evidence="3" type="ORF">B0T25DRAFT_565233</name>
</gene>
<dbReference type="PANTHER" id="PTHR37540:SF9">
    <property type="entry name" value="ZN(2)-C6 FUNGAL-TYPE DOMAIN-CONTAINING PROTEIN"/>
    <property type="match status" value="1"/>
</dbReference>
<accession>A0AAJ0HSF4</accession>
<proteinExistence type="predicted"/>
<organism evidence="3 4">
    <name type="scientific">Lasiosphaeria hispida</name>
    <dbReference type="NCBI Taxonomy" id="260671"/>
    <lineage>
        <taxon>Eukaryota</taxon>
        <taxon>Fungi</taxon>
        <taxon>Dikarya</taxon>
        <taxon>Ascomycota</taxon>
        <taxon>Pezizomycotina</taxon>
        <taxon>Sordariomycetes</taxon>
        <taxon>Sordariomycetidae</taxon>
        <taxon>Sordariales</taxon>
        <taxon>Lasiosphaeriaceae</taxon>
        <taxon>Lasiosphaeria</taxon>
    </lineage>
</organism>
<keyword evidence="1" id="KW-0539">Nucleus</keyword>
<dbReference type="EMBL" id="JAUIQD010000002">
    <property type="protein sequence ID" value="KAK3360328.1"/>
    <property type="molecule type" value="Genomic_DNA"/>
</dbReference>